<accession>A0ABY2X1X7</accession>
<dbReference type="InterPro" id="IPR000073">
    <property type="entry name" value="AB_hydrolase_1"/>
</dbReference>
<dbReference type="InterPro" id="IPR050266">
    <property type="entry name" value="AB_hydrolase_sf"/>
</dbReference>
<evidence type="ECO:0000313" key="2">
    <source>
        <dbReference type="EMBL" id="TMV09289.1"/>
    </source>
</evidence>
<dbReference type="Pfam" id="PF12697">
    <property type="entry name" value="Abhydrolase_6"/>
    <property type="match status" value="1"/>
</dbReference>
<dbReference type="Gene3D" id="3.40.50.1820">
    <property type="entry name" value="alpha/beta hydrolase"/>
    <property type="match status" value="1"/>
</dbReference>
<protein>
    <submittedName>
        <fullName evidence="2">Alpha/beta hydrolase</fullName>
    </submittedName>
</protein>
<dbReference type="InterPro" id="IPR029058">
    <property type="entry name" value="AB_hydrolase_fold"/>
</dbReference>
<dbReference type="EMBL" id="VCPC01000005">
    <property type="protein sequence ID" value="TMV09289.1"/>
    <property type="molecule type" value="Genomic_DNA"/>
</dbReference>
<proteinExistence type="predicted"/>
<gene>
    <name evidence="2" type="ORF">FGK64_19585</name>
</gene>
<dbReference type="Proteomes" id="UP001191082">
    <property type="component" value="Unassembled WGS sequence"/>
</dbReference>
<keyword evidence="2" id="KW-0378">Hydrolase</keyword>
<organism evidence="2 3">
    <name type="scientific">Arenibacterium halophilum</name>
    <dbReference type="NCBI Taxonomy" id="2583821"/>
    <lineage>
        <taxon>Bacteria</taxon>
        <taxon>Pseudomonadati</taxon>
        <taxon>Pseudomonadota</taxon>
        <taxon>Alphaproteobacteria</taxon>
        <taxon>Rhodobacterales</taxon>
        <taxon>Paracoccaceae</taxon>
        <taxon>Arenibacterium</taxon>
    </lineage>
</organism>
<evidence type="ECO:0000313" key="3">
    <source>
        <dbReference type="Proteomes" id="UP001191082"/>
    </source>
</evidence>
<name>A0ABY2X1X7_9RHOB</name>
<keyword evidence="3" id="KW-1185">Reference proteome</keyword>
<reference evidence="2 3" key="1">
    <citation type="submission" date="2019-05" db="EMBL/GenBank/DDBJ databases">
        <title>Marivita sp. nov. isolated from sea sediment.</title>
        <authorList>
            <person name="Kim W."/>
        </authorList>
    </citation>
    <scope>NUCLEOTIDE SEQUENCE [LARGE SCALE GENOMIC DNA]</scope>
    <source>
        <strain evidence="2 3">CAU 1492</strain>
    </source>
</reference>
<dbReference type="GO" id="GO:0016787">
    <property type="term" value="F:hydrolase activity"/>
    <property type="evidence" value="ECO:0007669"/>
    <property type="project" value="UniProtKB-KW"/>
</dbReference>
<dbReference type="SUPFAM" id="SSF53474">
    <property type="entry name" value="alpha/beta-Hydrolases"/>
    <property type="match status" value="1"/>
</dbReference>
<feature type="domain" description="AB hydrolase-1" evidence="1">
    <location>
        <begin position="24"/>
        <end position="249"/>
    </location>
</feature>
<dbReference type="PANTHER" id="PTHR43798">
    <property type="entry name" value="MONOACYLGLYCEROL LIPASE"/>
    <property type="match status" value="1"/>
</dbReference>
<dbReference type="PRINTS" id="PR00111">
    <property type="entry name" value="ABHYDROLASE"/>
</dbReference>
<sequence length="258" mass="28611">MRHRKTLKTGVELDVFDKGKGEAVLYLHGFVGFSEQDAFVEPVTSGHRLIAPTHPGYGDAPVPKWLDSTADAAFIYWSLLDELEIDSFHLVGSALGGWIATEMATMSPDRVKSLTLVSPVGVKLGARDALDIPDLYKLSNEDLYQAFFSDKTDATFDPDSMSDEEVVAFIRSREAVALYAWEPWMHNPKLRHRIPRIAVDTVLARGAEDKIVAKWYADGFAELFPNATRTEIAGAGHDLLHDAPDELAKLVMQRLGSR</sequence>
<comment type="caution">
    <text evidence="2">The sequence shown here is derived from an EMBL/GenBank/DDBJ whole genome shotgun (WGS) entry which is preliminary data.</text>
</comment>
<evidence type="ECO:0000259" key="1">
    <source>
        <dbReference type="Pfam" id="PF12697"/>
    </source>
</evidence>
<dbReference type="RefSeq" id="WP_138865561.1">
    <property type="nucleotide sequence ID" value="NZ_VCPC01000005.1"/>
</dbReference>